<dbReference type="PROSITE" id="PS51897">
    <property type="entry name" value="ANNEXIN_2"/>
    <property type="match status" value="4"/>
</dbReference>
<evidence type="ECO:0000256" key="7">
    <source>
        <dbReference type="ARBA" id="ARBA00022737"/>
    </source>
</evidence>
<evidence type="ECO:0000256" key="1">
    <source>
        <dbReference type="ARBA" id="ARBA00004340"/>
    </source>
</evidence>
<dbReference type="Gene3D" id="1.10.220.10">
    <property type="entry name" value="Annexin"/>
    <property type="match status" value="4"/>
</dbReference>
<dbReference type="InterPro" id="IPR018502">
    <property type="entry name" value="Annexin_repeat"/>
</dbReference>
<comment type="subcellular location">
    <subcellularLocation>
        <location evidence="1">Host cell</location>
    </subcellularLocation>
    <subcellularLocation>
        <location evidence="2">Secreted</location>
        <location evidence="2">Extracellular exosome</location>
    </subcellularLocation>
    <subcellularLocation>
        <location evidence="13">Tegument</location>
    </subcellularLocation>
</comment>
<protein>
    <recommendedName>
        <fullName evidence="14">Annexin</fullName>
    </recommendedName>
</protein>
<dbReference type="EMBL" id="CAJFCJ010000019">
    <property type="protein sequence ID" value="CAD5123608.1"/>
    <property type="molecule type" value="Genomic_DNA"/>
</dbReference>
<dbReference type="OrthoDB" id="37886at2759"/>
<gene>
    <name evidence="15" type="ORF">DGYR_LOCUS11273</name>
</gene>
<evidence type="ECO:0000256" key="6">
    <source>
        <dbReference type="ARBA" id="ARBA00022723"/>
    </source>
</evidence>
<keyword evidence="16" id="KW-1185">Reference proteome</keyword>
<dbReference type="PRINTS" id="PR00196">
    <property type="entry name" value="ANNEXIN"/>
</dbReference>
<dbReference type="GO" id="GO:0005509">
    <property type="term" value="F:calcium ion binding"/>
    <property type="evidence" value="ECO:0007669"/>
    <property type="project" value="InterPro"/>
</dbReference>
<evidence type="ECO:0000256" key="14">
    <source>
        <dbReference type="RuleBase" id="RU003540"/>
    </source>
</evidence>
<dbReference type="PANTHER" id="PTHR10502:SF239">
    <property type="entry name" value="ANNEXIN A7"/>
    <property type="match status" value="1"/>
</dbReference>
<evidence type="ECO:0000256" key="10">
    <source>
        <dbReference type="ARBA" id="ARBA00023302"/>
    </source>
</evidence>
<dbReference type="GO" id="GO:0005886">
    <property type="term" value="C:plasma membrane"/>
    <property type="evidence" value="ECO:0007669"/>
    <property type="project" value="TreeGrafter"/>
</dbReference>
<organism evidence="15 16">
    <name type="scientific">Dimorphilus gyrociliatus</name>
    <dbReference type="NCBI Taxonomy" id="2664684"/>
    <lineage>
        <taxon>Eukaryota</taxon>
        <taxon>Metazoa</taxon>
        <taxon>Spiralia</taxon>
        <taxon>Lophotrochozoa</taxon>
        <taxon>Annelida</taxon>
        <taxon>Polychaeta</taxon>
        <taxon>Polychaeta incertae sedis</taxon>
        <taxon>Dinophilidae</taxon>
        <taxon>Dimorphilus</taxon>
    </lineage>
</organism>
<dbReference type="InterPro" id="IPR037104">
    <property type="entry name" value="Annexin_sf"/>
</dbReference>
<dbReference type="InterPro" id="IPR001464">
    <property type="entry name" value="Annexin"/>
</dbReference>
<dbReference type="SUPFAM" id="SSF47874">
    <property type="entry name" value="Annexin"/>
    <property type="match status" value="1"/>
</dbReference>
<comment type="function">
    <text evidence="11">Calcium/phospholipid-binding protein which promotes membrane fusion and is involved in exocytosis.</text>
</comment>
<keyword evidence="7 14" id="KW-0677">Repeat</keyword>
<dbReference type="AlphaFoldDB" id="A0A7I8W538"/>
<evidence type="ECO:0000256" key="8">
    <source>
        <dbReference type="ARBA" id="ARBA00022837"/>
    </source>
</evidence>
<accession>A0A7I8W538</accession>
<evidence type="ECO:0000256" key="9">
    <source>
        <dbReference type="ARBA" id="ARBA00023216"/>
    </source>
</evidence>
<dbReference type="GO" id="GO:0005634">
    <property type="term" value="C:nucleus"/>
    <property type="evidence" value="ECO:0007669"/>
    <property type="project" value="TreeGrafter"/>
</dbReference>
<dbReference type="InterPro" id="IPR018252">
    <property type="entry name" value="Annexin_repeat_CS"/>
</dbReference>
<dbReference type="FunFam" id="1.10.220.10:FF:000001">
    <property type="entry name" value="Annexin"/>
    <property type="match status" value="1"/>
</dbReference>
<keyword evidence="5" id="KW-0597">Phosphoprotein</keyword>
<sequence>MAQYFDYIHGTPSLRPDPNFNPEADCTKLYKAMKGLGCNDKVIVDVFGRRSFDQRADIRKQFKTMYGDDLESRLKSELSGNLETVVLALCRDRFTYDAEQLNRAIKGLGTDEDLLISIICTRNPSEMEAIKQRYMELYKRTLEDDVVGDTSGDFRRFLVALLQAGRPDNFREVDINLAKKDAQDLYAAGEKRWGTDESTFNRILCSRSFSHLKRVFYEYQVQTGSDIEKAIDGEMGGDVKKAMLTLARFVKNKEAQFAKALLKSMKGLGTDDDTLIRIIVSRCEVDMEEIKKEFLGLPENKSKKTLAKWIQEDTSSNYEKILLALIGC</sequence>
<evidence type="ECO:0000256" key="5">
    <source>
        <dbReference type="ARBA" id="ARBA00022553"/>
    </source>
</evidence>
<comment type="caution">
    <text evidence="15">The sequence shown here is derived from an EMBL/GenBank/DDBJ whole genome shotgun (WGS) entry which is preliminary data.</text>
</comment>
<keyword evidence="8 14" id="KW-0106">Calcium</keyword>
<comment type="similarity">
    <text evidence="3 14">Belongs to the annexin family.</text>
</comment>
<dbReference type="Pfam" id="PF00191">
    <property type="entry name" value="Annexin"/>
    <property type="match status" value="4"/>
</dbReference>
<evidence type="ECO:0000256" key="13">
    <source>
        <dbReference type="ARBA" id="ARBA00060393"/>
    </source>
</evidence>
<dbReference type="FunFam" id="1.10.220.10:FF:000005">
    <property type="entry name" value="Annexin"/>
    <property type="match status" value="1"/>
</dbReference>
<dbReference type="GO" id="GO:0043657">
    <property type="term" value="C:host cell"/>
    <property type="evidence" value="ECO:0007669"/>
    <property type="project" value="UniProtKB-SubCell"/>
</dbReference>
<comment type="subunit">
    <text evidence="4">Homodimer.</text>
</comment>
<evidence type="ECO:0000256" key="2">
    <source>
        <dbReference type="ARBA" id="ARBA00004550"/>
    </source>
</evidence>
<dbReference type="PANTHER" id="PTHR10502">
    <property type="entry name" value="ANNEXIN"/>
    <property type="match status" value="1"/>
</dbReference>
<keyword evidence="10 14" id="KW-0111">Calcium/phospholipid-binding</keyword>
<keyword evidence="6" id="KW-0479">Metal-binding</keyword>
<reference evidence="15 16" key="1">
    <citation type="submission" date="2020-08" db="EMBL/GenBank/DDBJ databases">
        <authorList>
            <person name="Hejnol A."/>
        </authorList>
    </citation>
    <scope>NUCLEOTIDE SEQUENCE [LARGE SCALE GENOMIC DNA]</scope>
</reference>
<dbReference type="GO" id="GO:0012506">
    <property type="term" value="C:vesicle membrane"/>
    <property type="evidence" value="ECO:0007669"/>
    <property type="project" value="TreeGrafter"/>
</dbReference>
<evidence type="ECO:0000313" key="15">
    <source>
        <dbReference type="EMBL" id="CAD5123608.1"/>
    </source>
</evidence>
<proteinExistence type="inferred from homology"/>
<dbReference type="PROSITE" id="PS00223">
    <property type="entry name" value="ANNEXIN_1"/>
    <property type="match status" value="1"/>
</dbReference>
<evidence type="ECO:0000256" key="3">
    <source>
        <dbReference type="ARBA" id="ARBA00007831"/>
    </source>
</evidence>
<dbReference type="GO" id="GO:0005576">
    <property type="term" value="C:extracellular region"/>
    <property type="evidence" value="ECO:0007669"/>
    <property type="project" value="UniProtKB-SubCell"/>
</dbReference>
<evidence type="ECO:0000256" key="4">
    <source>
        <dbReference type="ARBA" id="ARBA00011738"/>
    </source>
</evidence>
<dbReference type="GO" id="GO:0005544">
    <property type="term" value="F:calcium-dependent phospholipid binding"/>
    <property type="evidence" value="ECO:0007669"/>
    <property type="project" value="UniProtKB-KW"/>
</dbReference>
<keyword evidence="9 14" id="KW-0041">Annexin</keyword>
<evidence type="ECO:0000313" key="16">
    <source>
        <dbReference type="Proteomes" id="UP000549394"/>
    </source>
</evidence>
<dbReference type="FunFam" id="1.10.220.10:FF:000002">
    <property type="entry name" value="Annexin"/>
    <property type="match status" value="1"/>
</dbReference>
<dbReference type="SMART" id="SM00335">
    <property type="entry name" value="ANX"/>
    <property type="match status" value="4"/>
</dbReference>
<evidence type="ECO:0000256" key="11">
    <source>
        <dbReference type="ARBA" id="ARBA00037210"/>
    </source>
</evidence>
<comment type="function">
    <text evidence="12">Involved in reproduction of the worm. Involved in host-parasite interaction. Delivered into the host cell by means of parasite exosomes. Binds to acidic phospholipid membranes in a calcium-dependent manner in vitro. Causes aggregation of liposomes in the presence of calcium, but not in its absence. Likely to promote membrane fusion. May provide structural integrity within the tegument.</text>
</comment>
<dbReference type="GO" id="GO:0005737">
    <property type="term" value="C:cytoplasm"/>
    <property type="evidence" value="ECO:0007669"/>
    <property type="project" value="TreeGrafter"/>
</dbReference>
<dbReference type="FunFam" id="1.10.220.10:FF:000003">
    <property type="entry name" value="Annexin"/>
    <property type="match status" value="1"/>
</dbReference>
<name>A0A7I8W538_9ANNE</name>
<dbReference type="Proteomes" id="UP000549394">
    <property type="component" value="Unassembled WGS sequence"/>
</dbReference>
<dbReference type="GO" id="GO:0001786">
    <property type="term" value="F:phosphatidylserine binding"/>
    <property type="evidence" value="ECO:0007669"/>
    <property type="project" value="TreeGrafter"/>
</dbReference>
<evidence type="ECO:0000256" key="12">
    <source>
        <dbReference type="ARBA" id="ARBA00059330"/>
    </source>
</evidence>
<comment type="domain">
    <text evidence="14">A pair of annexin repeats may form one binding site for calcium and phospholipid.</text>
</comment>